<evidence type="ECO:0000313" key="3">
    <source>
        <dbReference type="Proteomes" id="UP000800036"/>
    </source>
</evidence>
<organism evidence="2 3">
    <name type="scientific">Bimuria novae-zelandiae CBS 107.79</name>
    <dbReference type="NCBI Taxonomy" id="1447943"/>
    <lineage>
        <taxon>Eukaryota</taxon>
        <taxon>Fungi</taxon>
        <taxon>Dikarya</taxon>
        <taxon>Ascomycota</taxon>
        <taxon>Pezizomycotina</taxon>
        <taxon>Dothideomycetes</taxon>
        <taxon>Pleosporomycetidae</taxon>
        <taxon>Pleosporales</taxon>
        <taxon>Massarineae</taxon>
        <taxon>Didymosphaeriaceae</taxon>
        <taxon>Bimuria</taxon>
    </lineage>
</organism>
<keyword evidence="1" id="KW-1133">Transmembrane helix</keyword>
<accession>A0A6A5UQF4</accession>
<keyword evidence="3" id="KW-1185">Reference proteome</keyword>
<keyword evidence="1" id="KW-0472">Membrane</keyword>
<name>A0A6A5UQF4_9PLEO</name>
<keyword evidence="1" id="KW-0812">Transmembrane</keyword>
<protein>
    <submittedName>
        <fullName evidence="2">Uncharacterized protein</fullName>
    </submittedName>
</protein>
<reference evidence="2" key="1">
    <citation type="journal article" date="2020" name="Stud. Mycol.">
        <title>101 Dothideomycetes genomes: a test case for predicting lifestyles and emergence of pathogens.</title>
        <authorList>
            <person name="Haridas S."/>
            <person name="Albert R."/>
            <person name="Binder M."/>
            <person name="Bloem J."/>
            <person name="Labutti K."/>
            <person name="Salamov A."/>
            <person name="Andreopoulos B."/>
            <person name="Baker S."/>
            <person name="Barry K."/>
            <person name="Bills G."/>
            <person name="Bluhm B."/>
            <person name="Cannon C."/>
            <person name="Castanera R."/>
            <person name="Culley D."/>
            <person name="Daum C."/>
            <person name="Ezra D."/>
            <person name="Gonzalez J."/>
            <person name="Henrissat B."/>
            <person name="Kuo A."/>
            <person name="Liang C."/>
            <person name="Lipzen A."/>
            <person name="Lutzoni F."/>
            <person name="Magnuson J."/>
            <person name="Mondo S."/>
            <person name="Nolan M."/>
            <person name="Ohm R."/>
            <person name="Pangilinan J."/>
            <person name="Park H.-J."/>
            <person name="Ramirez L."/>
            <person name="Alfaro M."/>
            <person name="Sun H."/>
            <person name="Tritt A."/>
            <person name="Yoshinaga Y."/>
            <person name="Zwiers L.-H."/>
            <person name="Turgeon B."/>
            <person name="Goodwin S."/>
            <person name="Spatafora J."/>
            <person name="Crous P."/>
            <person name="Grigoriev I."/>
        </authorList>
    </citation>
    <scope>NUCLEOTIDE SEQUENCE</scope>
    <source>
        <strain evidence="2">CBS 107.79</strain>
    </source>
</reference>
<dbReference type="AlphaFoldDB" id="A0A6A5UQF4"/>
<evidence type="ECO:0000313" key="2">
    <source>
        <dbReference type="EMBL" id="KAF1967171.1"/>
    </source>
</evidence>
<gene>
    <name evidence="2" type="ORF">BU23DRAFT_302191</name>
</gene>
<feature type="transmembrane region" description="Helical" evidence="1">
    <location>
        <begin position="46"/>
        <end position="64"/>
    </location>
</feature>
<proteinExistence type="predicted"/>
<dbReference type="Proteomes" id="UP000800036">
    <property type="component" value="Unassembled WGS sequence"/>
</dbReference>
<dbReference type="EMBL" id="ML976736">
    <property type="protein sequence ID" value="KAF1967171.1"/>
    <property type="molecule type" value="Genomic_DNA"/>
</dbReference>
<evidence type="ECO:0000256" key="1">
    <source>
        <dbReference type="SAM" id="Phobius"/>
    </source>
</evidence>
<sequence>MSIWATLLANHFLANILNGFNVGSELQMRLHLQSLGRVQWVRLDPYWASVFAGNSCMVAIVLAFRRSR</sequence>